<feature type="compositionally biased region" description="Polar residues" evidence="1">
    <location>
        <begin position="44"/>
        <end position="54"/>
    </location>
</feature>
<dbReference type="AlphaFoldDB" id="A0A0E0LRY3"/>
<accession>A0A0E0LRY3</accession>
<feature type="region of interest" description="Disordered" evidence="1">
    <location>
        <begin position="1"/>
        <end position="24"/>
    </location>
</feature>
<name>A0A0E0LRY3_ORYPU</name>
<feature type="compositionally biased region" description="Polar residues" evidence="1">
    <location>
        <begin position="105"/>
        <end position="118"/>
    </location>
</feature>
<feature type="compositionally biased region" description="Basic residues" evidence="1">
    <location>
        <begin position="55"/>
        <end position="75"/>
    </location>
</feature>
<dbReference type="Gramene" id="OPUNC08G04720.3">
    <property type="protein sequence ID" value="OPUNC08G04720.3"/>
    <property type="gene ID" value="OPUNC08G04720"/>
</dbReference>
<evidence type="ECO:0000313" key="3">
    <source>
        <dbReference type="Proteomes" id="UP000026962"/>
    </source>
</evidence>
<sequence length="118" mass="12487">EQQTAGASHLQHPTRPNSPPLFRSASFTSCTLSLSLASRGASSTCLVSPSSQGTPRRRPPPPHRPLRRRSLRRRLPIREDPSGPADSLADAASRCPPAAGRGSISADSTASSRLSQHS</sequence>
<evidence type="ECO:0000313" key="2">
    <source>
        <dbReference type="EnsemblPlants" id="OPUNC08G04720.3"/>
    </source>
</evidence>
<organism evidence="2">
    <name type="scientific">Oryza punctata</name>
    <name type="common">Red rice</name>
    <dbReference type="NCBI Taxonomy" id="4537"/>
    <lineage>
        <taxon>Eukaryota</taxon>
        <taxon>Viridiplantae</taxon>
        <taxon>Streptophyta</taxon>
        <taxon>Embryophyta</taxon>
        <taxon>Tracheophyta</taxon>
        <taxon>Spermatophyta</taxon>
        <taxon>Magnoliopsida</taxon>
        <taxon>Liliopsida</taxon>
        <taxon>Poales</taxon>
        <taxon>Poaceae</taxon>
        <taxon>BOP clade</taxon>
        <taxon>Oryzoideae</taxon>
        <taxon>Oryzeae</taxon>
        <taxon>Oryzinae</taxon>
        <taxon>Oryza</taxon>
    </lineage>
</organism>
<dbReference type="Proteomes" id="UP000026962">
    <property type="component" value="Chromosome 8"/>
</dbReference>
<dbReference type="EnsemblPlants" id="OPUNC08G04720.3">
    <property type="protein sequence ID" value="OPUNC08G04720.3"/>
    <property type="gene ID" value="OPUNC08G04720"/>
</dbReference>
<reference evidence="2" key="1">
    <citation type="submission" date="2015-04" db="UniProtKB">
        <authorList>
            <consortium name="EnsemblPlants"/>
        </authorList>
    </citation>
    <scope>IDENTIFICATION</scope>
</reference>
<dbReference type="HOGENOM" id="CLU_2079088_0_0_1"/>
<evidence type="ECO:0000256" key="1">
    <source>
        <dbReference type="SAM" id="MobiDB-lite"/>
    </source>
</evidence>
<keyword evidence="3" id="KW-1185">Reference proteome</keyword>
<feature type="region of interest" description="Disordered" evidence="1">
    <location>
        <begin position="37"/>
        <end position="118"/>
    </location>
</feature>
<reference evidence="2" key="2">
    <citation type="submission" date="2018-05" db="EMBL/GenBank/DDBJ databases">
        <title>OpunRS2 (Oryza punctata Reference Sequence Version 2).</title>
        <authorList>
            <person name="Zhang J."/>
            <person name="Kudrna D."/>
            <person name="Lee S."/>
            <person name="Talag J."/>
            <person name="Welchert J."/>
            <person name="Wing R.A."/>
        </authorList>
    </citation>
    <scope>NUCLEOTIDE SEQUENCE [LARGE SCALE GENOMIC DNA]</scope>
</reference>
<proteinExistence type="predicted"/>
<protein>
    <submittedName>
        <fullName evidence="2">Uncharacterized protein</fullName>
    </submittedName>
</protein>